<feature type="compositionally biased region" description="Polar residues" evidence="2">
    <location>
        <begin position="88"/>
        <end position="126"/>
    </location>
</feature>
<sequence>MSSIQSTLEALTSVDSLVDTLKACIWKQDKTIREQKEEIENLKSRVKELEKERKELRRFIVKERANSATAKTNVPDEDNSRTGDSRRTSQGTPEINHSSGGNSTSSEVFSTPQALHSPTITVTSENGCPMNFASPLNSPGGSPKLGRRESFKPVKRNDSLSRQKSFSKKYELSPELQDRSVKFLERQYGGREKSHQAARIIQSYYRKYRMDKQFKRMRTYSTTPCKDTFRNKSNSDPRSQITSPKADSFGQSQVTPVLRITKKKSGGPRVKSILIIDNINSLSDGEPQLYSSETSPNSVEDKLPTDLTSIFVGAANQIVDEQRDQREVTDEKVEVRLGSVTSETEYYVKVEVVDNVETLPDDAFVKDGDVANKVANGDVIRRPRRETFNEDGSTYESDESGDEMRRDLSSVDSLDGICASSGPASTDDDSLSIYSDFDSGTKAQKLETRIGINHFNRKPEKGINYLVAHQVLEDNPEVVAKFLKSESGISKQKLGEYLGNLQNEFNMEVLKHFVQSLDFTGREVDEALRVYQTCFRLPGEAQKIEKTHAGFCRAICGL</sequence>
<keyword evidence="5" id="KW-1185">Reference proteome</keyword>
<keyword evidence="1" id="KW-0175">Coiled coil</keyword>
<dbReference type="PANTHER" id="PTHR10663">
    <property type="entry name" value="GUANYL-NUCLEOTIDE EXCHANGE FACTOR"/>
    <property type="match status" value="1"/>
</dbReference>
<dbReference type="Proteomes" id="UP001163046">
    <property type="component" value="Unassembled WGS sequence"/>
</dbReference>
<feature type="compositionally biased region" description="Basic and acidic residues" evidence="2">
    <location>
        <begin position="146"/>
        <end position="161"/>
    </location>
</feature>
<protein>
    <submittedName>
        <fullName evidence="4">IQ motif and S7 domain-containing protein 1</fullName>
    </submittedName>
</protein>
<evidence type="ECO:0000259" key="3">
    <source>
        <dbReference type="PROSITE" id="PS50190"/>
    </source>
</evidence>
<dbReference type="Gene3D" id="1.10.1000.11">
    <property type="entry name" value="Arf Nucleotide-binding Site Opener,domain 2"/>
    <property type="match status" value="1"/>
</dbReference>
<organism evidence="4 5">
    <name type="scientific">Desmophyllum pertusum</name>
    <dbReference type="NCBI Taxonomy" id="174260"/>
    <lineage>
        <taxon>Eukaryota</taxon>
        <taxon>Metazoa</taxon>
        <taxon>Cnidaria</taxon>
        <taxon>Anthozoa</taxon>
        <taxon>Hexacorallia</taxon>
        <taxon>Scleractinia</taxon>
        <taxon>Caryophylliina</taxon>
        <taxon>Caryophylliidae</taxon>
        <taxon>Desmophyllum</taxon>
    </lineage>
</organism>
<dbReference type="EMBL" id="MU826358">
    <property type="protein sequence ID" value="KAJ7379340.1"/>
    <property type="molecule type" value="Genomic_DNA"/>
</dbReference>
<dbReference type="InterPro" id="IPR000904">
    <property type="entry name" value="Sec7_dom"/>
</dbReference>
<dbReference type="InterPro" id="IPR023394">
    <property type="entry name" value="Sec7_C_sf"/>
</dbReference>
<name>A0A9W9ZDD0_9CNID</name>
<dbReference type="PANTHER" id="PTHR10663:SF342">
    <property type="entry name" value="FI21420P1"/>
    <property type="match status" value="1"/>
</dbReference>
<dbReference type="InterPro" id="IPR035999">
    <property type="entry name" value="Sec7_dom_sf"/>
</dbReference>
<dbReference type="PROSITE" id="PS50096">
    <property type="entry name" value="IQ"/>
    <property type="match status" value="1"/>
</dbReference>
<accession>A0A9W9ZDD0</accession>
<dbReference type="GO" id="GO:0032012">
    <property type="term" value="P:regulation of ARF protein signal transduction"/>
    <property type="evidence" value="ECO:0007669"/>
    <property type="project" value="InterPro"/>
</dbReference>
<dbReference type="SMART" id="SM00222">
    <property type="entry name" value="Sec7"/>
    <property type="match status" value="1"/>
</dbReference>
<feature type="region of interest" description="Disordered" evidence="2">
    <location>
        <begin position="223"/>
        <end position="250"/>
    </location>
</feature>
<dbReference type="AlphaFoldDB" id="A0A9W9ZDD0"/>
<feature type="coiled-coil region" evidence="1">
    <location>
        <begin position="25"/>
        <end position="66"/>
    </location>
</feature>
<dbReference type="Gene3D" id="1.10.220.20">
    <property type="match status" value="1"/>
</dbReference>
<feature type="compositionally biased region" description="Basic and acidic residues" evidence="2">
    <location>
        <begin position="78"/>
        <end position="87"/>
    </location>
</feature>
<evidence type="ECO:0000313" key="5">
    <source>
        <dbReference type="Proteomes" id="UP001163046"/>
    </source>
</evidence>
<dbReference type="GO" id="GO:0005085">
    <property type="term" value="F:guanyl-nucleotide exchange factor activity"/>
    <property type="evidence" value="ECO:0007669"/>
    <property type="project" value="InterPro"/>
</dbReference>
<reference evidence="4" key="1">
    <citation type="submission" date="2023-01" db="EMBL/GenBank/DDBJ databases">
        <title>Genome assembly of the deep-sea coral Lophelia pertusa.</title>
        <authorList>
            <person name="Herrera S."/>
            <person name="Cordes E."/>
        </authorList>
    </citation>
    <scope>NUCLEOTIDE SEQUENCE</scope>
    <source>
        <strain evidence="4">USNM1676648</strain>
        <tissue evidence="4">Polyp</tissue>
    </source>
</reference>
<feature type="region of interest" description="Disordered" evidence="2">
    <location>
        <begin position="67"/>
        <end position="172"/>
    </location>
</feature>
<gene>
    <name evidence="4" type="primary">IQSEC1_2</name>
    <name evidence="4" type="ORF">OS493_016574</name>
</gene>
<proteinExistence type="predicted"/>
<dbReference type="OrthoDB" id="430364at2759"/>
<dbReference type="SUPFAM" id="SSF48425">
    <property type="entry name" value="Sec7 domain"/>
    <property type="match status" value="1"/>
</dbReference>
<dbReference type="GO" id="GO:0030036">
    <property type="term" value="P:actin cytoskeleton organization"/>
    <property type="evidence" value="ECO:0007669"/>
    <property type="project" value="TreeGrafter"/>
</dbReference>
<evidence type="ECO:0000256" key="2">
    <source>
        <dbReference type="SAM" id="MobiDB-lite"/>
    </source>
</evidence>
<feature type="domain" description="SEC7" evidence="3">
    <location>
        <begin position="437"/>
        <end position="556"/>
    </location>
</feature>
<evidence type="ECO:0000256" key="1">
    <source>
        <dbReference type="SAM" id="Coils"/>
    </source>
</evidence>
<feature type="compositionally biased region" description="Polar residues" evidence="2">
    <location>
        <begin position="236"/>
        <end position="250"/>
    </location>
</feature>
<dbReference type="PROSITE" id="PS50190">
    <property type="entry name" value="SEC7"/>
    <property type="match status" value="1"/>
</dbReference>
<feature type="region of interest" description="Disordered" evidence="2">
    <location>
        <begin position="384"/>
        <end position="409"/>
    </location>
</feature>
<dbReference type="Pfam" id="PF01369">
    <property type="entry name" value="Sec7"/>
    <property type="match status" value="1"/>
</dbReference>
<comment type="caution">
    <text evidence="4">The sequence shown here is derived from an EMBL/GenBank/DDBJ whole genome shotgun (WGS) entry which is preliminary data.</text>
</comment>
<evidence type="ECO:0000313" key="4">
    <source>
        <dbReference type="EMBL" id="KAJ7379340.1"/>
    </source>
</evidence>